<keyword evidence="11" id="KW-1185">Reference proteome</keyword>
<dbReference type="Pfam" id="PF14543">
    <property type="entry name" value="TAXi_N"/>
    <property type="match status" value="1"/>
</dbReference>
<feature type="transmembrane region" description="Helical" evidence="7">
    <location>
        <begin position="6"/>
        <end position="27"/>
    </location>
</feature>
<organism evidence="10 11">
    <name type="scientific">Helianthus annuus</name>
    <name type="common">Common sunflower</name>
    <dbReference type="NCBI Taxonomy" id="4232"/>
    <lineage>
        <taxon>Eukaryota</taxon>
        <taxon>Viridiplantae</taxon>
        <taxon>Streptophyta</taxon>
        <taxon>Embryophyta</taxon>
        <taxon>Tracheophyta</taxon>
        <taxon>Spermatophyta</taxon>
        <taxon>Magnoliopsida</taxon>
        <taxon>eudicotyledons</taxon>
        <taxon>Gunneridae</taxon>
        <taxon>Pentapetalae</taxon>
        <taxon>asterids</taxon>
        <taxon>campanulids</taxon>
        <taxon>Asterales</taxon>
        <taxon>Asteraceae</taxon>
        <taxon>Asteroideae</taxon>
        <taxon>Heliantheae alliance</taxon>
        <taxon>Heliantheae</taxon>
        <taxon>Helianthus</taxon>
    </lineage>
</organism>
<dbReference type="PRINTS" id="PR00792">
    <property type="entry name" value="PEPSIN"/>
</dbReference>
<evidence type="ECO:0000313" key="10">
    <source>
        <dbReference type="EMBL" id="OTG18717.1"/>
    </source>
</evidence>
<evidence type="ECO:0000256" key="1">
    <source>
        <dbReference type="ARBA" id="ARBA00007447"/>
    </source>
</evidence>
<dbReference type="CDD" id="cd05476">
    <property type="entry name" value="pepsin_A_like_plant"/>
    <property type="match status" value="1"/>
</dbReference>
<dbReference type="FunCoup" id="A0A251U5S8">
    <property type="interactions" value="156"/>
</dbReference>
<evidence type="ECO:0000256" key="3">
    <source>
        <dbReference type="ARBA" id="ARBA00022750"/>
    </source>
</evidence>
<dbReference type="GO" id="GO:0004190">
    <property type="term" value="F:aspartic-type endopeptidase activity"/>
    <property type="evidence" value="ECO:0007669"/>
    <property type="project" value="UniProtKB-KW"/>
</dbReference>
<proteinExistence type="inferred from homology"/>
<dbReference type="EMBL" id="CM007897">
    <property type="protein sequence ID" value="OTG18717.1"/>
    <property type="molecule type" value="Genomic_DNA"/>
</dbReference>
<comment type="similarity">
    <text evidence="1">Belongs to the peptidase A1 family.</text>
</comment>
<dbReference type="Gene3D" id="2.40.70.10">
    <property type="entry name" value="Acid Proteases"/>
    <property type="match status" value="2"/>
</dbReference>
<dbReference type="FunFam" id="2.40.70.10:FF:000028">
    <property type="entry name" value="Eukaryotic aspartyl protease family protein"/>
    <property type="match status" value="1"/>
</dbReference>
<reference evidence="9 11" key="1">
    <citation type="journal article" date="2017" name="Nature">
        <title>The sunflower genome provides insights into oil metabolism, flowering and Asterid evolution.</title>
        <authorList>
            <person name="Badouin H."/>
            <person name="Gouzy J."/>
            <person name="Grassa C.J."/>
            <person name="Murat F."/>
            <person name="Staton S.E."/>
            <person name="Cottret L."/>
            <person name="Lelandais-Briere C."/>
            <person name="Owens G.L."/>
            <person name="Carrere S."/>
            <person name="Mayjonade B."/>
            <person name="Legrand L."/>
            <person name="Gill N."/>
            <person name="Kane N.C."/>
            <person name="Bowers J.E."/>
            <person name="Hubner S."/>
            <person name="Bellec A."/>
            <person name="Berard A."/>
            <person name="Berges H."/>
            <person name="Blanchet N."/>
            <person name="Boniface M.C."/>
            <person name="Brunel D."/>
            <person name="Catrice O."/>
            <person name="Chaidir N."/>
            <person name="Claudel C."/>
            <person name="Donnadieu C."/>
            <person name="Faraut T."/>
            <person name="Fievet G."/>
            <person name="Helmstetter N."/>
            <person name="King M."/>
            <person name="Knapp S.J."/>
            <person name="Lai Z."/>
            <person name="Le Paslier M.C."/>
            <person name="Lippi Y."/>
            <person name="Lorenzon L."/>
            <person name="Mandel J.R."/>
            <person name="Marage G."/>
            <person name="Marchand G."/>
            <person name="Marquand E."/>
            <person name="Bret-Mestries E."/>
            <person name="Morien E."/>
            <person name="Nambeesan S."/>
            <person name="Nguyen T."/>
            <person name="Pegot-Espagnet P."/>
            <person name="Pouilly N."/>
            <person name="Raftis F."/>
            <person name="Sallet E."/>
            <person name="Schiex T."/>
            <person name="Thomas J."/>
            <person name="Vandecasteele C."/>
            <person name="Vares D."/>
            <person name="Vear F."/>
            <person name="Vautrin S."/>
            <person name="Crespi M."/>
            <person name="Mangin B."/>
            <person name="Burke J.M."/>
            <person name="Salse J."/>
            <person name="Munos S."/>
            <person name="Vincourt P."/>
            <person name="Rieseberg L.H."/>
            <person name="Langlade N.B."/>
        </authorList>
    </citation>
    <scope>NUCLEOTIDE SEQUENCE [LARGE SCALE GENOMIC DNA]</scope>
    <source>
        <strain evidence="11">cv. SF193</strain>
        <tissue evidence="9">Leaves</tissue>
    </source>
</reference>
<evidence type="ECO:0000256" key="6">
    <source>
        <dbReference type="PIRSR" id="PIRSR601461-1"/>
    </source>
</evidence>
<dbReference type="PANTHER" id="PTHR13683">
    <property type="entry name" value="ASPARTYL PROTEASES"/>
    <property type="match status" value="1"/>
</dbReference>
<dbReference type="InterPro" id="IPR033121">
    <property type="entry name" value="PEPTIDASE_A1"/>
</dbReference>
<dbReference type="InterPro" id="IPR032799">
    <property type="entry name" value="TAXi_C"/>
</dbReference>
<dbReference type="InterPro" id="IPR032861">
    <property type="entry name" value="TAXi_N"/>
</dbReference>
<dbReference type="InterPro" id="IPR021109">
    <property type="entry name" value="Peptidase_aspartic_dom_sf"/>
</dbReference>
<dbReference type="PANTHER" id="PTHR13683:SF768">
    <property type="entry name" value="EUKARYOTIC ASPARTYL PROTEASE FAMILY PROTEIN"/>
    <property type="match status" value="1"/>
</dbReference>
<dbReference type="SUPFAM" id="SSF50630">
    <property type="entry name" value="Acid proteases"/>
    <property type="match status" value="1"/>
</dbReference>
<reference evidence="10" key="2">
    <citation type="submission" date="2017-02" db="EMBL/GenBank/DDBJ databases">
        <title>Sunflower complete genome.</title>
        <authorList>
            <person name="Langlade N."/>
            <person name="Munos S."/>
        </authorList>
    </citation>
    <scope>NUCLEOTIDE SEQUENCE [LARGE SCALE GENOMIC DNA]</scope>
    <source>
        <tissue evidence="10">Leaves</tissue>
    </source>
</reference>
<dbReference type="Pfam" id="PF14541">
    <property type="entry name" value="TAXi_C"/>
    <property type="match status" value="1"/>
</dbReference>
<protein>
    <submittedName>
        <fullName evidence="9">Nepenthesin</fullName>
        <ecNumber evidence="9">3.4.23.12</ecNumber>
    </submittedName>
    <submittedName>
        <fullName evidence="10">Putative eukaryotic aspartyl protease family protein</fullName>
    </submittedName>
</protein>
<gene>
    <name evidence="10" type="ORF">HannXRQ_Chr08g0226111</name>
    <name evidence="9" type="ORF">HanXRQr2_Chr08g0341691</name>
</gene>
<evidence type="ECO:0000256" key="4">
    <source>
        <dbReference type="ARBA" id="ARBA00022801"/>
    </source>
</evidence>
<dbReference type="PROSITE" id="PS51767">
    <property type="entry name" value="PEPTIDASE_A1"/>
    <property type="match status" value="1"/>
</dbReference>
<dbReference type="EC" id="3.4.23.12" evidence="9"/>
<dbReference type="AlphaFoldDB" id="A0A251U5S8"/>
<keyword evidence="4 9" id="KW-0378">Hydrolase</keyword>
<evidence type="ECO:0000256" key="2">
    <source>
        <dbReference type="ARBA" id="ARBA00022670"/>
    </source>
</evidence>
<dbReference type="Gramene" id="mRNA:HanXRQr2_Chr08g0341691">
    <property type="protein sequence ID" value="mRNA:HanXRQr2_Chr08g0341691"/>
    <property type="gene ID" value="HanXRQr2_Chr08g0341691"/>
</dbReference>
<keyword evidence="2 10" id="KW-0645">Protease</keyword>
<evidence type="ECO:0000256" key="7">
    <source>
        <dbReference type="SAM" id="Phobius"/>
    </source>
</evidence>
<feature type="active site" evidence="6">
    <location>
        <position position="92"/>
    </location>
</feature>
<dbReference type="EMBL" id="MNCJ02000323">
    <property type="protein sequence ID" value="KAF5795608.1"/>
    <property type="molecule type" value="Genomic_DNA"/>
</dbReference>
<feature type="active site" evidence="6">
    <location>
        <position position="307"/>
    </location>
</feature>
<dbReference type="OMA" id="CATMFEA"/>
<keyword evidence="7" id="KW-0812">Transmembrane</keyword>
<evidence type="ECO:0000256" key="5">
    <source>
        <dbReference type="ARBA" id="ARBA00023180"/>
    </source>
</evidence>
<dbReference type="InterPro" id="IPR001461">
    <property type="entry name" value="Aspartic_peptidase_A1"/>
</dbReference>
<sequence>MDLSGFVGVLVIGFVFCGGFASANVVFQVQHKFGGSKKSLTQFKAHDSSRHRRILSAVDLPIGGDGSPTSAALYFTKLRIGTPPKDYHVQVDTGSDLLWVNCAGCQKCPKKSDLGISLALYNPESSSTAKMVDCNQEICMSTLSDPSNDCKAGMYCSYSVKYGDGSSTTGYFVRDTIQLDRVSGNLQTTFLNGSIAFGCGSQQSGQLGSSQQALDGILGFGQANSSLLSQLASAKKVKRIFSHCLDGSQGGGIFAIGEVVQPKVQTTPMIPEAHYNVELKQIEVGGKFLDLPTDTFDVGGKQGTIIDSGTTLAYLPDLAYKLVLEKIRAAQPNIQPHILDQQFTCFKYSGDVDKGFPVVKFHFENSLVLKVSPHQYLFDVQDDGWCVGFQDSDLQSQGKDVTLLGDLVLTDKLVTYDMEKKTIGWADYNCSSSIRVKDEESGKEYMLGAHNISGGGRIGTSTMIMLVFLLIKLINLL</sequence>
<dbReference type="InterPro" id="IPR034161">
    <property type="entry name" value="Pepsin-like_plant"/>
</dbReference>
<name>A0A251U5S8_HELAN</name>
<evidence type="ECO:0000313" key="9">
    <source>
        <dbReference type="EMBL" id="KAF5795608.1"/>
    </source>
</evidence>
<keyword evidence="7" id="KW-1133">Transmembrane helix</keyword>
<keyword evidence="3" id="KW-0064">Aspartyl protease</keyword>
<feature type="domain" description="Peptidase A1" evidence="8">
    <location>
        <begin position="74"/>
        <end position="426"/>
    </location>
</feature>
<dbReference type="InParanoid" id="A0A251U5S8"/>
<dbReference type="OrthoDB" id="2747330at2759"/>
<evidence type="ECO:0000313" key="11">
    <source>
        <dbReference type="Proteomes" id="UP000215914"/>
    </source>
</evidence>
<keyword evidence="7" id="KW-0472">Membrane</keyword>
<evidence type="ECO:0000259" key="8">
    <source>
        <dbReference type="PROSITE" id="PS51767"/>
    </source>
</evidence>
<reference evidence="9" key="3">
    <citation type="submission" date="2020-06" db="EMBL/GenBank/DDBJ databases">
        <title>Helianthus annuus Genome sequencing and assembly Release 2.</title>
        <authorList>
            <person name="Gouzy J."/>
            <person name="Langlade N."/>
            <person name="Munos S."/>
        </authorList>
    </citation>
    <scope>NUCLEOTIDE SEQUENCE</scope>
    <source>
        <tissue evidence="9">Leaves</tissue>
    </source>
</reference>
<keyword evidence="5" id="KW-0325">Glycoprotein</keyword>
<accession>A0A251U5S8</accession>
<dbReference type="Proteomes" id="UP000215914">
    <property type="component" value="Chromosome 8"/>
</dbReference>
<dbReference type="GO" id="GO:0006508">
    <property type="term" value="P:proteolysis"/>
    <property type="evidence" value="ECO:0007669"/>
    <property type="project" value="UniProtKB-KW"/>
</dbReference>